<feature type="signal peptide" evidence="2">
    <location>
        <begin position="1"/>
        <end position="22"/>
    </location>
</feature>
<feature type="chain" id="PRO_5040325360" description="DUF4773 domain-containing protein" evidence="2">
    <location>
        <begin position="23"/>
        <end position="847"/>
    </location>
</feature>
<dbReference type="EMBL" id="OV651814">
    <property type="protein sequence ID" value="CAH1106307.1"/>
    <property type="molecule type" value="Genomic_DNA"/>
</dbReference>
<proteinExistence type="predicted"/>
<dbReference type="InterPro" id="IPR031941">
    <property type="entry name" value="DUF4773"/>
</dbReference>
<accession>A0A9P0CX73</accession>
<dbReference type="Pfam" id="PF15998">
    <property type="entry name" value="DUF4773"/>
    <property type="match status" value="1"/>
</dbReference>
<evidence type="ECO:0000313" key="4">
    <source>
        <dbReference type="EMBL" id="CAH1106307.1"/>
    </source>
</evidence>
<feature type="domain" description="DUF4773" evidence="3">
    <location>
        <begin position="662"/>
        <end position="714"/>
    </location>
</feature>
<evidence type="ECO:0000259" key="3">
    <source>
        <dbReference type="Pfam" id="PF15998"/>
    </source>
</evidence>
<feature type="region of interest" description="Disordered" evidence="1">
    <location>
        <begin position="123"/>
        <end position="146"/>
    </location>
</feature>
<reference evidence="4" key="1">
    <citation type="submission" date="2022-01" db="EMBL/GenBank/DDBJ databases">
        <authorList>
            <person name="King R."/>
        </authorList>
    </citation>
    <scope>NUCLEOTIDE SEQUENCE</scope>
</reference>
<protein>
    <recommendedName>
        <fullName evidence="3">DUF4773 domain-containing protein</fullName>
    </recommendedName>
</protein>
<dbReference type="Proteomes" id="UP001153636">
    <property type="component" value="Chromosome 2"/>
</dbReference>
<sequence length="847" mass="95216">MKNTYIFLLFFTGVMFSNIVETVDLIEGESPTVAMANAIQVTREIQLLAHLIMMLDNEVHFAQGKAKMRVGNMINETLVRRVRNTRFLGTGGDLDSVKFHLGKAVGKVVDAFKNISWSLDDEDDYYDDDDDDDDGDNDDDDDADNLSVNSIEDALSKVDPDEELTYSSTDMADLEMVLNNEDALISALSSNDVATMLLALKELDAELEAEEKTTGAVDTVVLAEQVKLVKDLEDFEEFLEMKEEASGHHIPPLNEADVLKGSAAVKQEEDVILANEDAILDALLSNNKDTLADVLNDVGSQIKELSPEGEARVRGSQQVASSLGNNTLELRSGKFFDENPPIMSETEELSKAVEIVEALHLLEPVEKLVHDHLNSIKEQPESHYEHPHTTVLDDLSAYEHTDPHHEHPHTDHDIHNQHSSPESHYEQPHATILDDLSAYEHTAHQPMPNEFQDEEPDPFDPSSIAQDYYHEHQTPDPHHEHPHTDHDIHNQHSSPDSHYEHPHTTVLDDFSEYEHTAHQPTTNEFQDEEPDPFDPASIAQNYYHEHQTPEEDPYQHPHHSFIEEDPYIHNPQNNGNEDLEGMIMDEKAEYLEDLIAAENLIAAASSHQSDLEVALQTGDTDALVGALLEEVHNADVPLPISSENSIDLLPHSYGVDINGIGCDCQESSCGCCFNLNLKPLAFSSSGCLLITYRDINDVDLLMKYNGAEVFFKRFSLFELMPPWGATMSHNTENFDQNSPEILNPWKAINTRNKFLEKPRTKNIHHSKQILPNRKFCFSASLPFSLLSPLDICGLLHDMTINNNYSILDFCVKLKIKSTSYPVVNREIGCMKIPISGIRRQIAAMTEK</sequence>
<evidence type="ECO:0000313" key="5">
    <source>
        <dbReference type="Proteomes" id="UP001153636"/>
    </source>
</evidence>
<gene>
    <name evidence="4" type="ORF">PSYICH_LOCUS7525</name>
</gene>
<feature type="region of interest" description="Disordered" evidence="1">
    <location>
        <begin position="400"/>
        <end position="426"/>
    </location>
</feature>
<dbReference type="OrthoDB" id="5952164at2759"/>
<feature type="compositionally biased region" description="Acidic residues" evidence="1">
    <location>
        <begin position="123"/>
        <end position="144"/>
    </location>
</feature>
<dbReference type="AlphaFoldDB" id="A0A9P0CX73"/>
<keyword evidence="5" id="KW-1185">Reference proteome</keyword>
<feature type="region of interest" description="Disordered" evidence="1">
    <location>
        <begin position="515"/>
        <end position="537"/>
    </location>
</feature>
<organism evidence="4 5">
    <name type="scientific">Psylliodes chrysocephalus</name>
    <dbReference type="NCBI Taxonomy" id="3402493"/>
    <lineage>
        <taxon>Eukaryota</taxon>
        <taxon>Metazoa</taxon>
        <taxon>Ecdysozoa</taxon>
        <taxon>Arthropoda</taxon>
        <taxon>Hexapoda</taxon>
        <taxon>Insecta</taxon>
        <taxon>Pterygota</taxon>
        <taxon>Neoptera</taxon>
        <taxon>Endopterygota</taxon>
        <taxon>Coleoptera</taxon>
        <taxon>Polyphaga</taxon>
        <taxon>Cucujiformia</taxon>
        <taxon>Chrysomeloidea</taxon>
        <taxon>Chrysomelidae</taxon>
        <taxon>Galerucinae</taxon>
        <taxon>Alticini</taxon>
        <taxon>Psylliodes</taxon>
    </lineage>
</organism>
<name>A0A9P0CX73_9CUCU</name>
<keyword evidence="2" id="KW-0732">Signal</keyword>
<evidence type="ECO:0000256" key="1">
    <source>
        <dbReference type="SAM" id="MobiDB-lite"/>
    </source>
</evidence>
<feature type="region of interest" description="Disordered" evidence="1">
    <location>
        <begin position="472"/>
        <end position="503"/>
    </location>
</feature>
<evidence type="ECO:0000256" key="2">
    <source>
        <dbReference type="SAM" id="SignalP"/>
    </source>
</evidence>